<evidence type="ECO:0000313" key="1">
    <source>
        <dbReference type="EMBL" id="HIQ29463.1"/>
    </source>
</evidence>
<organism evidence="1 2">
    <name type="scientific">Caldiarchaeum subterraneum</name>
    <dbReference type="NCBI Taxonomy" id="311458"/>
    <lineage>
        <taxon>Archaea</taxon>
        <taxon>Nitrososphaerota</taxon>
        <taxon>Candidatus Caldarchaeales</taxon>
        <taxon>Candidatus Caldarchaeaceae</taxon>
        <taxon>Candidatus Caldarchaeum</taxon>
    </lineage>
</organism>
<evidence type="ECO:0000313" key="2">
    <source>
        <dbReference type="Proteomes" id="UP000608579"/>
    </source>
</evidence>
<accession>A0A833A3I5</accession>
<dbReference type="SUPFAM" id="SSF56112">
    <property type="entry name" value="Protein kinase-like (PK-like)"/>
    <property type="match status" value="1"/>
</dbReference>
<dbReference type="AlphaFoldDB" id="A0A833A3I5"/>
<comment type="caution">
    <text evidence="1">The sequence shown here is derived from an EMBL/GenBank/DDBJ whole genome shotgun (WGS) entry which is preliminary data.</text>
</comment>
<reference evidence="1" key="1">
    <citation type="journal article" date="2020" name="ISME J.">
        <title>Gammaproteobacteria mediating utilization of methyl-, sulfur- and petroleum organic compounds in deep ocean hydrothermal plumes.</title>
        <authorList>
            <person name="Zhou Z."/>
            <person name="Liu Y."/>
            <person name="Pan J."/>
            <person name="Cron B.R."/>
            <person name="Toner B.M."/>
            <person name="Anantharaman K."/>
            <person name="Breier J.A."/>
            <person name="Dick G.J."/>
            <person name="Li M."/>
        </authorList>
    </citation>
    <scope>NUCLEOTIDE SEQUENCE</scope>
    <source>
        <strain evidence="1">SZUA-1515</strain>
    </source>
</reference>
<dbReference type="EMBL" id="DQVM01000048">
    <property type="protein sequence ID" value="HIQ29463.1"/>
    <property type="molecule type" value="Genomic_DNA"/>
</dbReference>
<name>A0A833A3I5_CALS0</name>
<dbReference type="InterPro" id="IPR011009">
    <property type="entry name" value="Kinase-like_dom_sf"/>
</dbReference>
<dbReference type="Pfam" id="PF06293">
    <property type="entry name" value="Kdo"/>
    <property type="match status" value="1"/>
</dbReference>
<gene>
    <name evidence="1" type="ORF">EYH45_02740</name>
</gene>
<protein>
    <recommendedName>
        <fullName evidence="3">Protein kinase domain-containing protein</fullName>
    </recommendedName>
</protein>
<dbReference type="Proteomes" id="UP000608579">
    <property type="component" value="Unassembled WGS sequence"/>
</dbReference>
<proteinExistence type="predicted"/>
<sequence length="532" mass="62339">MAKEHDNIYKTINQLLLRSNIESKPLAAFYIQFPRGRDVYIILPHFREQVRKLEYNNNRIFVLDYFLLEKDVTEAQLWEHVAAQFLFPHKIITGDKIITDKKKQYLRKIILETLKILVEEHKIAALNLRIKPEYFLFEKLRRLSGVSPLIRREISQFTQYSEDILTLFQDNIHDFTEAAEELVSEGILTHYQGLFAVTEKAYNEMTSKTVLLDINKIERMIKNIFTDRSSLGASLKLFLENVENVPQVYLMSHIPKIPDSQDFLYLSTGIGLQRLNEQYDIIDFAKKFYEEAKFEVKKIGKTLNSTYHLIIRRDRDDVLEFFVKKYLNWTDVKWVVARIWTLGIRNFSMLASSRMANEIYFVNFLREVGFNSPEIVHVNWRGYTLYQEYVHGRTLFDLWIAKHETRWDYAYKVGRLLAEVHSSGIVLGDCKPENFLIEENSGRIYVIDLEQASKKGDKAWDLTELLFYPGHYLDSRTAAEIAGRIASGYASTGDIEQLKKALSPKYLRVLAPWTPVWVQKAISDEIKTLLKS</sequence>
<evidence type="ECO:0008006" key="3">
    <source>
        <dbReference type="Google" id="ProtNLM"/>
    </source>
</evidence>
<dbReference type="Gene3D" id="1.10.510.10">
    <property type="entry name" value="Transferase(Phosphotransferase) domain 1"/>
    <property type="match status" value="1"/>
</dbReference>